<keyword evidence="9" id="KW-1185">Reference proteome</keyword>
<dbReference type="PRINTS" id="PR01036">
    <property type="entry name" value="TCRTETB"/>
</dbReference>
<feature type="transmembrane region" description="Helical" evidence="6">
    <location>
        <begin position="31"/>
        <end position="53"/>
    </location>
</feature>
<evidence type="ECO:0000256" key="6">
    <source>
        <dbReference type="SAM" id="Phobius"/>
    </source>
</evidence>
<dbReference type="PROSITE" id="PS50850">
    <property type="entry name" value="MFS"/>
    <property type="match status" value="1"/>
</dbReference>
<dbReference type="PANTHER" id="PTHR23501:SF191">
    <property type="entry name" value="VACUOLAR BASIC AMINO ACID TRANSPORTER 4"/>
    <property type="match status" value="1"/>
</dbReference>
<feature type="transmembrane region" description="Helical" evidence="6">
    <location>
        <begin position="261"/>
        <end position="286"/>
    </location>
</feature>
<feature type="transmembrane region" description="Helical" evidence="6">
    <location>
        <begin position="298"/>
        <end position="321"/>
    </location>
</feature>
<dbReference type="EMBL" id="RWJN01000364">
    <property type="protein sequence ID" value="TCD62518.1"/>
    <property type="molecule type" value="Genomic_DNA"/>
</dbReference>
<dbReference type="InterPro" id="IPR036259">
    <property type="entry name" value="MFS_trans_sf"/>
</dbReference>
<evidence type="ECO:0000256" key="5">
    <source>
        <dbReference type="ARBA" id="ARBA00023136"/>
    </source>
</evidence>
<feature type="domain" description="Major facilitator superfamily (MFS) profile" evidence="7">
    <location>
        <begin position="1"/>
        <end position="391"/>
    </location>
</feature>
<evidence type="ECO:0000259" key="7">
    <source>
        <dbReference type="PROSITE" id="PS50850"/>
    </source>
</evidence>
<evidence type="ECO:0000313" key="8">
    <source>
        <dbReference type="EMBL" id="TCD62518.1"/>
    </source>
</evidence>
<feature type="transmembrane region" description="Helical" evidence="6">
    <location>
        <begin position="132"/>
        <end position="149"/>
    </location>
</feature>
<comment type="caution">
    <text evidence="8">The sequence shown here is derived from an EMBL/GenBank/DDBJ whole genome shotgun (WGS) entry which is preliminary data.</text>
</comment>
<protein>
    <recommendedName>
        <fullName evidence="7">Major facilitator superfamily (MFS) profile domain-containing protein</fullName>
    </recommendedName>
</protein>
<evidence type="ECO:0000256" key="3">
    <source>
        <dbReference type="ARBA" id="ARBA00022692"/>
    </source>
</evidence>
<dbReference type="OrthoDB" id="6770063at2759"/>
<dbReference type="AlphaFoldDB" id="A0A4R0RFS5"/>
<reference evidence="8 9" key="1">
    <citation type="submission" date="2018-11" db="EMBL/GenBank/DDBJ databases">
        <title>Genome assembly of Steccherinum ochraceum LE-BIN_3174, the white-rot fungus of the Steccherinaceae family (The Residual Polyporoid clade, Polyporales, Basidiomycota).</title>
        <authorList>
            <person name="Fedorova T.V."/>
            <person name="Glazunova O.A."/>
            <person name="Landesman E.O."/>
            <person name="Moiseenko K.V."/>
            <person name="Psurtseva N.V."/>
            <person name="Savinova O.S."/>
            <person name="Shakhova N.V."/>
            <person name="Tyazhelova T.V."/>
            <person name="Vasina D.V."/>
        </authorList>
    </citation>
    <scope>NUCLEOTIDE SEQUENCE [LARGE SCALE GENOMIC DNA]</scope>
    <source>
        <strain evidence="8 9">LE-BIN_3174</strain>
    </source>
</reference>
<dbReference type="GO" id="GO:0012505">
    <property type="term" value="C:endomembrane system"/>
    <property type="evidence" value="ECO:0007669"/>
    <property type="project" value="UniProtKB-SubCell"/>
</dbReference>
<evidence type="ECO:0000256" key="2">
    <source>
        <dbReference type="ARBA" id="ARBA00022448"/>
    </source>
</evidence>
<feature type="transmembrane region" description="Helical" evidence="6">
    <location>
        <begin position="102"/>
        <end position="120"/>
    </location>
</feature>
<dbReference type="Pfam" id="PF07690">
    <property type="entry name" value="MFS_1"/>
    <property type="match status" value="1"/>
</dbReference>
<dbReference type="GO" id="GO:0005886">
    <property type="term" value="C:plasma membrane"/>
    <property type="evidence" value="ECO:0007669"/>
    <property type="project" value="TreeGrafter"/>
</dbReference>
<dbReference type="STRING" id="92696.A0A4R0RFS5"/>
<dbReference type="GO" id="GO:0022857">
    <property type="term" value="F:transmembrane transporter activity"/>
    <property type="evidence" value="ECO:0007669"/>
    <property type="project" value="InterPro"/>
</dbReference>
<feature type="transmembrane region" description="Helical" evidence="6">
    <location>
        <begin position="206"/>
        <end position="227"/>
    </location>
</feature>
<gene>
    <name evidence="8" type="ORF">EIP91_006767</name>
</gene>
<dbReference type="Proteomes" id="UP000292702">
    <property type="component" value="Unassembled WGS sequence"/>
</dbReference>
<name>A0A4R0RFS5_9APHY</name>
<keyword evidence="4 6" id="KW-1133">Transmembrane helix</keyword>
<keyword evidence="2" id="KW-0813">Transport</keyword>
<feature type="transmembrane region" description="Helical" evidence="6">
    <location>
        <begin position="170"/>
        <end position="194"/>
    </location>
</feature>
<dbReference type="InterPro" id="IPR020846">
    <property type="entry name" value="MFS_dom"/>
</dbReference>
<sequence length="440" mass="46537">RLVSGVGGAGLLSLSTIVVSQLTHEKQRGTYLNLINVVFIVADSLGPIVGGALAKSGNWRWIFLLNAPIGPVVSLILIFTVHIKAPSRSVNLRYAAKNLDTIGMLMLVVNLTLLIVALNLGGDAYAWDSPVVIGLLVGSGVALIGFVYAEKFATYPVLPLGLFVRMEWRNVPIMTVVRTLLFFHIFSTTFYMPLLLQVTGRTSIEAAALIIPFLLMAAASSIFNNYISLKTGKVRTFLVLSQAVLAVGMGLMSTLDEKSSIGAVVGYSLICGAGFGAGTQMSLVMAQAGLSPGILPTVTAWISSTPNLGGVLGVGIIGTIINNTFRERLAVLGPALQSIPINDAVAAAQDPVYGPAVVEAYVHASRLGFRILAGIAALQFILCLGLRKVVFDDGTKGKEEDKGINVMEMEVVDVKAGEEDAGRKDAVEIVERDGPGVRDT</sequence>
<keyword evidence="3 6" id="KW-0812">Transmembrane</keyword>
<evidence type="ECO:0000256" key="4">
    <source>
        <dbReference type="ARBA" id="ARBA00022989"/>
    </source>
</evidence>
<dbReference type="PANTHER" id="PTHR23501">
    <property type="entry name" value="MAJOR FACILITATOR SUPERFAMILY"/>
    <property type="match status" value="1"/>
</dbReference>
<feature type="transmembrane region" description="Helical" evidence="6">
    <location>
        <begin position="59"/>
        <end position="81"/>
    </location>
</feature>
<keyword evidence="5 6" id="KW-0472">Membrane</keyword>
<dbReference type="InterPro" id="IPR011701">
    <property type="entry name" value="MFS"/>
</dbReference>
<evidence type="ECO:0000313" key="9">
    <source>
        <dbReference type="Proteomes" id="UP000292702"/>
    </source>
</evidence>
<feature type="non-terminal residue" evidence="8">
    <location>
        <position position="1"/>
    </location>
</feature>
<comment type="subcellular location">
    <subcellularLocation>
        <location evidence="1">Endomembrane system</location>
        <topology evidence="1">Multi-pass membrane protein</topology>
    </subcellularLocation>
</comment>
<dbReference type="Gene3D" id="1.20.1720.10">
    <property type="entry name" value="Multidrug resistance protein D"/>
    <property type="match status" value="1"/>
</dbReference>
<organism evidence="8 9">
    <name type="scientific">Steccherinum ochraceum</name>
    <dbReference type="NCBI Taxonomy" id="92696"/>
    <lineage>
        <taxon>Eukaryota</taxon>
        <taxon>Fungi</taxon>
        <taxon>Dikarya</taxon>
        <taxon>Basidiomycota</taxon>
        <taxon>Agaricomycotina</taxon>
        <taxon>Agaricomycetes</taxon>
        <taxon>Polyporales</taxon>
        <taxon>Steccherinaceae</taxon>
        <taxon>Steccherinum</taxon>
    </lineage>
</organism>
<dbReference type="Gene3D" id="1.20.1250.20">
    <property type="entry name" value="MFS general substrate transporter like domains"/>
    <property type="match status" value="1"/>
</dbReference>
<proteinExistence type="predicted"/>
<accession>A0A4R0RFS5</accession>
<evidence type="ECO:0000256" key="1">
    <source>
        <dbReference type="ARBA" id="ARBA00004127"/>
    </source>
</evidence>
<dbReference type="SUPFAM" id="SSF103473">
    <property type="entry name" value="MFS general substrate transporter"/>
    <property type="match status" value="1"/>
</dbReference>